<name>A0A202KG62_KLEPN</name>
<dbReference type="EMBL" id="NDBK01000098">
    <property type="protein sequence ID" value="OVF66711.1"/>
    <property type="molecule type" value="Genomic_DNA"/>
</dbReference>
<sequence length="134" mass="15843">MLKIFPNKKFNRIALLNAQIFTASLDKYQQLYDKLFTYNEVSPFEWDNRIALRKNIEFNNEAINSINTISRKEVAVMNHNSGKPFDAIMFEIDSNTLPTNTDYRFDFNQAIQVLRNLNDNNRNSLSVLRRYIEL</sequence>
<dbReference type="AlphaFoldDB" id="A0A202KG62"/>
<reference evidence="1 2" key="1">
    <citation type="submission" date="2017-03" db="EMBL/GenBank/DDBJ databases">
        <authorList>
            <person name="Fouts D."/>
            <person name="Stalin M.J."/>
            <person name="Chen L."/>
            <person name="Wright M."/>
            <person name="Sutton G."/>
            <person name="Nguyen K."/>
            <person name="Vanduin D."/>
            <person name="Rojas L."/>
            <person name="Hujer A."/>
            <person name="Hujer K."/>
            <person name="Bonomo R."/>
            <person name="Kreiswirth B."/>
            <person name="Adams M."/>
        </authorList>
    </citation>
    <scope>NUCLEOTIDE SEQUENCE [LARGE SCALE GENOMIC DNA]</scope>
    <source>
        <strain evidence="1 2">39383</strain>
    </source>
</reference>
<protein>
    <submittedName>
        <fullName evidence="1">Uncharacterized protein</fullName>
    </submittedName>
</protein>
<evidence type="ECO:0000313" key="2">
    <source>
        <dbReference type="Proteomes" id="UP000196447"/>
    </source>
</evidence>
<proteinExistence type="predicted"/>
<gene>
    <name evidence="1" type="ORF">B5L96_24175</name>
</gene>
<comment type="caution">
    <text evidence="1">The sequence shown here is derived from an EMBL/GenBank/DDBJ whole genome shotgun (WGS) entry which is preliminary data.</text>
</comment>
<evidence type="ECO:0000313" key="1">
    <source>
        <dbReference type="EMBL" id="OVF66711.1"/>
    </source>
</evidence>
<dbReference type="Proteomes" id="UP000196447">
    <property type="component" value="Unassembled WGS sequence"/>
</dbReference>
<organism evidence="1 2">
    <name type="scientific">Klebsiella pneumoniae</name>
    <dbReference type="NCBI Taxonomy" id="573"/>
    <lineage>
        <taxon>Bacteria</taxon>
        <taxon>Pseudomonadati</taxon>
        <taxon>Pseudomonadota</taxon>
        <taxon>Gammaproteobacteria</taxon>
        <taxon>Enterobacterales</taxon>
        <taxon>Enterobacteriaceae</taxon>
        <taxon>Klebsiella/Raoultella group</taxon>
        <taxon>Klebsiella</taxon>
        <taxon>Klebsiella pneumoniae complex</taxon>
    </lineage>
</organism>
<accession>A0A202KG62</accession>